<evidence type="ECO:0000313" key="1">
    <source>
        <dbReference type="EMBL" id="MBE5035477.1"/>
    </source>
</evidence>
<keyword evidence="2" id="KW-1185">Reference proteome</keyword>
<dbReference type="EMBL" id="JADCKA010000005">
    <property type="protein sequence ID" value="MBE5035477.1"/>
    <property type="molecule type" value="Genomic_DNA"/>
</dbReference>
<dbReference type="PANTHER" id="PTHR34071">
    <property type="entry name" value="5-NITROIMIDAZOLE ANTIBIOTICS RESISTANCE PROTEIN, NIMA-FAMILY-RELATED PROTEIN-RELATED"/>
    <property type="match status" value="1"/>
</dbReference>
<comment type="caution">
    <text evidence="1">The sequence shown here is derived from an EMBL/GenBank/DDBJ whole genome shotgun (WGS) entry which is preliminary data.</text>
</comment>
<dbReference type="RefSeq" id="WP_226385124.1">
    <property type="nucleotide sequence ID" value="NZ_JADCKA010000005.1"/>
</dbReference>
<dbReference type="Gene3D" id="2.30.110.10">
    <property type="entry name" value="Electron Transport, Fmn-binding Protein, Chain A"/>
    <property type="match status" value="1"/>
</dbReference>
<proteinExistence type="predicted"/>
<dbReference type="SUPFAM" id="SSF50475">
    <property type="entry name" value="FMN-binding split barrel"/>
    <property type="match status" value="1"/>
</dbReference>
<name>A0ABR9QX70_9FIRM</name>
<reference evidence="1 2" key="1">
    <citation type="submission" date="2020-10" db="EMBL/GenBank/DDBJ databases">
        <title>ChiBAC.</title>
        <authorList>
            <person name="Zenner C."/>
            <person name="Hitch T.C.A."/>
            <person name="Clavel T."/>
        </authorList>
    </citation>
    <scope>NUCLEOTIDE SEQUENCE [LARGE SCALE GENOMIC DNA]</scope>
    <source>
        <strain evidence="1 2">DSM 108706</strain>
    </source>
</reference>
<protein>
    <submittedName>
        <fullName evidence="1">Pyridoxamine 5'-phosphate oxidase family protein</fullName>
    </submittedName>
</protein>
<dbReference type="PANTHER" id="PTHR34071:SF2">
    <property type="entry name" value="FLAVIN-NUCLEOTIDE-BINDING PROTEIN"/>
    <property type="match status" value="1"/>
</dbReference>
<evidence type="ECO:0000313" key="2">
    <source>
        <dbReference type="Proteomes" id="UP001516588"/>
    </source>
</evidence>
<dbReference type="InterPro" id="IPR024747">
    <property type="entry name" value="Pyridox_Oxase-rel"/>
</dbReference>
<organism evidence="1 2">
    <name type="scientific">Gallibacter intestinalis</name>
    <dbReference type="NCBI Taxonomy" id="2779356"/>
    <lineage>
        <taxon>Bacteria</taxon>
        <taxon>Bacillati</taxon>
        <taxon>Bacillota</taxon>
        <taxon>Clostridia</taxon>
        <taxon>Eubacteriales</taxon>
        <taxon>Eubacteriaceae</taxon>
        <taxon>Gallibacter</taxon>
    </lineage>
</organism>
<accession>A0ABR9QX70</accession>
<sequence length="156" mass="17672">MRKEIRRKDKEISRAEAFEILEKGHLGTLAVNGEEGYPYSVPVNYCMDGENILFHSAMAGYKFDAMKKDPKVSFSVVLTEEIIQEVFTSTYESAVVFGKVKFIEDEAEKKEKLMILVKRHHGDFVEKGQEYVDKAVAETAVIEIIPEHVSGKRGVV</sequence>
<gene>
    <name evidence="1" type="ORF">INF20_04165</name>
</gene>
<dbReference type="InterPro" id="IPR012349">
    <property type="entry name" value="Split_barrel_FMN-bd"/>
</dbReference>
<dbReference type="Pfam" id="PF12900">
    <property type="entry name" value="Pyridox_ox_2"/>
    <property type="match status" value="1"/>
</dbReference>
<dbReference type="Proteomes" id="UP001516588">
    <property type="component" value="Unassembled WGS sequence"/>
</dbReference>